<dbReference type="GO" id="GO:0046982">
    <property type="term" value="F:protein heterodimerization activity"/>
    <property type="evidence" value="ECO:0007669"/>
    <property type="project" value="InterPro"/>
</dbReference>
<dbReference type="STRING" id="401625.A0A0P1BMJ4"/>
<dbReference type="GO" id="GO:0051123">
    <property type="term" value="P:RNA polymerase II preinitiation complex assembly"/>
    <property type="evidence" value="ECO:0007669"/>
    <property type="project" value="TreeGrafter"/>
</dbReference>
<dbReference type="SUPFAM" id="SSF47113">
    <property type="entry name" value="Histone-fold"/>
    <property type="match status" value="1"/>
</dbReference>
<dbReference type="InterPro" id="IPR051431">
    <property type="entry name" value="TFIID_subunit_9"/>
</dbReference>
<feature type="compositionally biased region" description="Acidic residues" evidence="6">
    <location>
        <begin position="227"/>
        <end position="240"/>
    </location>
</feature>
<keyword evidence="7" id="KW-0396">Initiation factor</keyword>
<dbReference type="PANTHER" id="PTHR48068">
    <property type="entry name" value="TAF9 RNA POLYMERASE II, TATA BOX-BINDING PROTEIN (TBP)-ASSOCIATED FACTOR"/>
    <property type="match status" value="1"/>
</dbReference>
<comment type="subcellular location">
    <subcellularLocation>
        <location evidence="1">Nucleus</location>
    </subcellularLocation>
</comment>
<dbReference type="GO" id="GO:0016251">
    <property type="term" value="F:RNA polymerase II general transcription initiation factor activity"/>
    <property type="evidence" value="ECO:0007669"/>
    <property type="project" value="TreeGrafter"/>
</dbReference>
<feature type="compositionally biased region" description="Polar residues" evidence="6">
    <location>
        <begin position="262"/>
        <end position="275"/>
    </location>
</feature>
<protein>
    <submittedName>
        <fullName evidence="7">Transcription initiation factor TFIID, subunit TAF9 (Also component of histone acetyltransferase SAGA)</fullName>
    </submittedName>
</protein>
<dbReference type="InterPro" id="IPR003162">
    <property type="entry name" value="TFIID-31"/>
</dbReference>
<dbReference type="CDD" id="cd07979">
    <property type="entry name" value="HFD_TAF9"/>
    <property type="match status" value="1"/>
</dbReference>
<comment type="similarity">
    <text evidence="2">Belongs to the TAF9 family.</text>
</comment>
<evidence type="ECO:0000256" key="4">
    <source>
        <dbReference type="ARBA" id="ARBA00023163"/>
    </source>
</evidence>
<feature type="region of interest" description="Disordered" evidence="6">
    <location>
        <begin position="1"/>
        <end position="32"/>
    </location>
</feature>
<feature type="region of interest" description="Disordered" evidence="6">
    <location>
        <begin position="163"/>
        <end position="304"/>
    </location>
</feature>
<evidence type="ECO:0000256" key="6">
    <source>
        <dbReference type="SAM" id="MobiDB-lite"/>
    </source>
</evidence>
<reference evidence="7 8" key="1">
    <citation type="submission" date="2014-09" db="EMBL/GenBank/DDBJ databases">
        <authorList>
            <person name="Magalhaes I.L.F."/>
            <person name="Oliveira U."/>
            <person name="Santos F.R."/>
            <person name="Vidigal T.H.D.A."/>
            <person name="Brescovit A.D."/>
            <person name="Santos A.J."/>
        </authorList>
    </citation>
    <scope>NUCLEOTIDE SEQUENCE [LARGE SCALE GENOMIC DNA]</scope>
</reference>
<dbReference type="Pfam" id="PF02291">
    <property type="entry name" value="TFIID-31kDa"/>
    <property type="match status" value="1"/>
</dbReference>
<dbReference type="GO" id="GO:0005669">
    <property type="term" value="C:transcription factor TFIID complex"/>
    <property type="evidence" value="ECO:0007669"/>
    <property type="project" value="TreeGrafter"/>
</dbReference>
<dbReference type="Gene3D" id="1.10.20.10">
    <property type="entry name" value="Histone, subunit A"/>
    <property type="match status" value="1"/>
</dbReference>
<keyword evidence="7" id="KW-0808">Transferase</keyword>
<feature type="compositionally biased region" description="Basic and acidic residues" evidence="6">
    <location>
        <begin position="217"/>
        <end position="226"/>
    </location>
</feature>
<sequence length="304" mass="31980">MSNDSNIMNGRGGAHAGGSTSASNGPSAATGVGAGLERTASAADSERLIPRDARIMALLLASMGIEDAEPAVLSMLLEFSHRYAANILRDAQIYSEHAHFSTRSGGVNASASSPAVGLEDIMLAVSAKLANSGRGRGAATEKEMLLSLASSLNATPLPPISDTYGIRLPPPQHTLTNIDFSIIPNQPPPGYDPMQEEEEEEEEGDDEDEDEATMVGARDEDARGDRNEEEDVDADEVADESDVRSANEHTRDEAGLGGDRTQVGSNAESSTSAAQQADPAVVIAAQTAEQRGLKRSLEEDDDYD</sequence>
<keyword evidence="4" id="KW-0804">Transcription</keyword>
<dbReference type="EMBL" id="CCYA01000265">
    <property type="protein sequence ID" value="CEH17605.1"/>
    <property type="molecule type" value="Genomic_DNA"/>
</dbReference>
<evidence type="ECO:0000256" key="2">
    <source>
        <dbReference type="ARBA" id="ARBA00007646"/>
    </source>
</evidence>
<feature type="compositionally biased region" description="Acidic residues" evidence="6">
    <location>
        <begin position="194"/>
        <end position="212"/>
    </location>
</feature>
<dbReference type="AlphaFoldDB" id="A0A0P1BMJ4"/>
<dbReference type="PANTHER" id="PTHR48068:SF4">
    <property type="entry name" value="TATA-BOX BINDING PROTEIN ASSOCIATED FACTOR 9"/>
    <property type="match status" value="1"/>
</dbReference>
<evidence type="ECO:0000313" key="8">
    <source>
        <dbReference type="Proteomes" id="UP000054845"/>
    </source>
</evidence>
<proteinExistence type="inferred from homology"/>
<keyword evidence="5" id="KW-0539">Nucleus</keyword>
<dbReference type="InterPro" id="IPR009072">
    <property type="entry name" value="Histone-fold"/>
</dbReference>
<evidence type="ECO:0000256" key="3">
    <source>
        <dbReference type="ARBA" id="ARBA00023015"/>
    </source>
</evidence>
<feature type="compositionally biased region" description="Basic and acidic residues" evidence="6">
    <location>
        <begin position="241"/>
        <end position="254"/>
    </location>
</feature>
<keyword evidence="3" id="KW-0805">Transcription regulation</keyword>
<organism evidence="7 8">
    <name type="scientific">Ceraceosorus bombacis</name>
    <dbReference type="NCBI Taxonomy" id="401625"/>
    <lineage>
        <taxon>Eukaryota</taxon>
        <taxon>Fungi</taxon>
        <taxon>Dikarya</taxon>
        <taxon>Basidiomycota</taxon>
        <taxon>Ustilaginomycotina</taxon>
        <taxon>Exobasidiomycetes</taxon>
        <taxon>Ceraceosorales</taxon>
        <taxon>Ceraceosoraceae</taxon>
        <taxon>Ceraceosorus</taxon>
    </lineage>
</organism>
<dbReference type="GO" id="GO:0000124">
    <property type="term" value="C:SAGA complex"/>
    <property type="evidence" value="ECO:0007669"/>
    <property type="project" value="TreeGrafter"/>
</dbReference>
<evidence type="ECO:0000256" key="1">
    <source>
        <dbReference type="ARBA" id="ARBA00004123"/>
    </source>
</evidence>
<accession>A0A0P1BMJ4</accession>
<dbReference type="GO" id="GO:0016740">
    <property type="term" value="F:transferase activity"/>
    <property type="evidence" value="ECO:0007669"/>
    <property type="project" value="UniProtKB-KW"/>
</dbReference>
<name>A0A0P1BMJ4_9BASI</name>
<evidence type="ECO:0000256" key="5">
    <source>
        <dbReference type="ARBA" id="ARBA00023242"/>
    </source>
</evidence>
<keyword evidence="8" id="KW-1185">Reference proteome</keyword>
<dbReference type="GO" id="GO:0003743">
    <property type="term" value="F:translation initiation factor activity"/>
    <property type="evidence" value="ECO:0007669"/>
    <property type="project" value="UniProtKB-KW"/>
</dbReference>
<dbReference type="Proteomes" id="UP000054845">
    <property type="component" value="Unassembled WGS sequence"/>
</dbReference>
<dbReference type="OrthoDB" id="341924at2759"/>
<evidence type="ECO:0000313" key="7">
    <source>
        <dbReference type="EMBL" id="CEH17605.1"/>
    </source>
</evidence>
<dbReference type="GO" id="GO:0003713">
    <property type="term" value="F:transcription coactivator activity"/>
    <property type="evidence" value="ECO:0007669"/>
    <property type="project" value="TreeGrafter"/>
</dbReference>
<keyword evidence="7" id="KW-0648">Protein biosynthesis</keyword>